<dbReference type="EMBL" id="LR797245">
    <property type="protein sequence ID" value="CAB4196375.1"/>
    <property type="molecule type" value="Genomic_DNA"/>
</dbReference>
<evidence type="ECO:0000256" key="1">
    <source>
        <dbReference type="SAM" id="MobiDB-lite"/>
    </source>
</evidence>
<evidence type="ECO:0000313" key="4">
    <source>
        <dbReference type="EMBL" id="CAB4211763.1"/>
    </source>
</evidence>
<feature type="region of interest" description="Disordered" evidence="1">
    <location>
        <begin position="61"/>
        <end position="82"/>
    </location>
</feature>
<proteinExistence type="predicted"/>
<gene>
    <name evidence="2" type="ORF">UFOVP1070_5</name>
    <name evidence="3" type="ORF">UFOVP1302_79</name>
    <name evidence="4" type="ORF">UFOVP1416_33</name>
</gene>
<evidence type="ECO:0000313" key="3">
    <source>
        <dbReference type="EMBL" id="CAB4196375.1"/>
    </source>
</evidence>
<dbReference type="EMBL" id="LR797017">
    <property type="protein sequence ID" value="CAB4180931.1"/>
    <property type="molecule type" value="Genomic_DNA"/>
</dbReference>
<feature type="compositionally biased region" description="Pro residues" evidence="1">
    <location>
        <begin position="66"/>
        <end position="76"/>
    </location>
</feature>
<name>A0A6J5SDG5_9CAUD</name>
<reference evidence="4" key="1">
    <citation type="submission" date="2020-05" db="EMBL/GenBank/DDBJ databases">
        <authorList>
            <person name="Chiriac C."/>
            <person name="Salcher M."/>
            <person name="Ghai R."/>
            <person name="Kavagutti S V."/>
        </authorList>
    </citation>
    <scope>NUCLEOTIDE SEQUENCE</scope>
</reference>
<sequence>MKNVKNISNIQLMVDGAFFCHIEVFDEWSKTWDAVTYVARKGDPAPINCWLISEIDTGQYPVSQWAPPPEPKPTPSSGPVVL</sequence>
<organism evidence="4">
    <name type="scientific">uncultured Caudovirales phage</name>
    <dbReference type="NCBI Taxonomy" id="2100421"/>
    <lineage>
        <taxon>Viruses</taxon>
        <taxon>Duplodnaviria</taxon>
        <taxon>Heunggongvirae</taxon>
        <taxon>Uroviricota</taxon>
        <taxon>Caudoviricetes</taxon>
        <taxon>Peduoviridae</taxon>
        <taxon>Maltschvirus</taxon>
        <taxon>Maltschvirus maltsch</taxon>
    </lineage>
</organism>
<evidence type="ECO:0000313" key="2">
    <source>
        <dbReference type="EMBL" id="CAB4180931.1"/>
    </source>
</evidence>
<protein>
    <submittedName>
        <fullName evidence="4">Uncharacterized protein</fullName>
    </submittedName>
</protein>
<dbReference type="EMBL" id="LR797379">
    <property type="protein sequence ID" value="CAB4211763.1"/>
    <property type="molecule type" value="Genomic_DNA"/>
</dbReference>
<accession>A0A6J5SDG5</accession>